<comment type="subunit">
    <text evidence="10">Forms a ring-shaped head-to-tail homodimer around DNA.</text>
</comment>
<evidence type="ECO:0000313" key="14">
    <source>
        <dbReference type="EMBL" id="EGN58131.1"/>
    </source>
</evidence>
<dbReference type="OrthoDB" id="8421503at2"/>
<evidence type="ECO:0000256" key="9">
    <source>
        <dbReference type="ARBA" id="ARBA00023125"/>
    </source>
</evidence>
<comment type="function">
    <text evidence="10">Confers DNA tethering and processivity to DNA polymerases and other proteins. Acts as a clamp, forming a ring around DNA (a reaction catalyzed by the clamp-loading complex) which diffuses in an ATP-independent manner freely and bidirectionally along dsDNA. Initially characterized for its ability to contact the catalytic subunit of DNA polymerase III (Pol III), a complex, multichain enzyme responsible for most of the replicative synthesis in bacteria; Pol III exhibits 3'-5' exonuclease proofreading activity. The beta chain is required for initiation of replication as well as for processivity of DNA replication.</text>
</comment>
<evidence type="ECO:0000256" key="8">
    <source>
        <dbReference type="ARBA" id="ARBA00022932"/>
    </source>
</evidence>
<keyword evidence="6 10" id="KW-0548">Nucleotidyltransferase</keyword>
<dbReference type="PIRSF" id="PIRSF000804">
    <property type="entry name" value="DNA_pol_III_b"/>
    <property type="match status" value="1"/>
</dbReference>
<evidence type="ECO:0000256" key="1">
    <source>
        <dbReference type="ARBA" id="ARBA00004496"/>
    </source>
</evidence>
<dbReference type="STRING" id="688246.Premu_2785"/>
<dbReference type="eggNOG" id="COG0592">
    <property type="taxonomic scope" value="Bacteria"/>
</dbReference>
<keyword evidence="15" id="KW-1185">Reference proteome</keyword>
<dbReference type="HOGENOM" id="CLU_038149_4_1_10"/>
<dbReference type="GO" id="GO:0003887">
    <property type="term" value="F:DNA-directed DNA polymerase activity"/>
    <property type="evidence" value="ECO:0007669"/>
    <property type="project" value="UniProtKB-UniRule"/>
</dbReference>
<reference evidence="15" key="1">
    <citation type="journal article" date="2011" name="Stand. Genomic Sci.">
        <title>Non-contiguous finished genome sequence of the opportunistic oral pathogen Prevotella multisaccharivorax type strain (PPPA20).</title>
        <authorList>
            <person name="Pati A."/>
            <person name="Gronow S."/>
            <person name="Lu M."/>
            <person name="Lapidus A."/>
            <person name="Nolan M."/>
            <person name="Lucas S."/>
            <person name="Hammon N."/>
            <person name="Deshpande S."/>
            <person name="Cheng J.F."/>
            <person name="Tapia R."/>
            <person name="Han C."/>
            <person name="Goodwin L."/>
            <person name="Pitluck S."/>
            <person name="Liolios K."/>
            <person name="Pagani I."/>
            <person name="Mavromatis K."/>
            <person name="Mikhailova N."/>
            <person name="Huntemann M."/>
            <person name="Chen A."/>
            <person name="Palaniappan K."/>
            <person name="Land M."/>
            <person name="Hauser L."/>
            <person name="Detter J.C."/>
            <person name="Brambilla E.M."/>
            <person name="Rohde M."/>
            <person name="Goker M."/>
            <person name="Woyke T."/>
            <person name="Bristow J."/>
            <person name="Eisen J.A."/>
            <person name="Markowitz V."/>
            <person name="Hugenholtz P."/>
            <person name="Kyrpides N.C."/>
            <person name="Klenk H.P."/>
            <person name="Ivanova N."/>
        </authorList>
    </citation>
    <scope>NUCLEOTIDE SEQUENCE [LARGE SCALE GENOMIC DNA]</scope>
    <source>
        <strain evidence="15">DSM 17128</strain>
    </source>
</reference>
<evidence type="ECO:0000256" key="7">
    <source>
        <dbReference type="ARBA" id="ARBA00022705"/>
    </source>
</evidence>
<evidence type="ECO:0000259" key="13">
    <source>
        <dbReference type="Pfam" id="PF02768"/>
    </source>
</evidence>
<evidence type="ECO:0000256" key="5">
    <source>
        <dbReference type="ARBA" id="ARBA00022679"/>
    </source>
</evidence>
<evidence type="ECO:0000259" key="12">
    <source>
        <dbReference type="Pfam" id="PF02767"/>
    </source>
</evidence>
<dbReference type="GO" id="GO:0003677">
    <property type="term" value="F:DNA binding"/>
    <property type="evidence" value="ECO:0007669"/>
    <property type="project" value="UniProtKB-UniRule"/>
</dbReference>
<dbReference type="PANTHER" id="PTHR30478">
    <property type="entry name" value="DNA POLYMERASE III SUBUNIT BETA"/>
    <property type="match status" value="1"/>
</dbReference>
<dbReference type="InterPro" id="IPR022637">
    <property type="entry name" value="DNA_polIII_beta_cen"/>
</dbReference>
<dbReference type="Proteomes" id="UP000002772">
    <property type="component" value="Unassembled WGS sequence"/>
</dbReference>
<feature type="domain" description="DNA polymerase III beta sliding clamp N-terminal" evidence="11">
    <location>
        <begin position="1"/>
        <end position="119"/>
    </location>
</feature>
<dbReference type="GO" id="GO:0005737">
    <property type="term" value="C:cytoplasm"/>
    <property type="evidence" value="ECO:0007669"/>
    <property type="project" value="UniProtKB-SubCell"/>
</dbReference>
<dbReference type="InterPro" id="IPR022635">
    <property type="entry name" value="DNA_polIII_beta_C"/>
</dbReference>
<dbReference type="AlphaFoldDB" id="F8NCU6"/>
<name>F8NCU6_9BACT</name>
<organism evidence="14 15">
    <name type="scientific">Hallella multisaccharivorax DSM 17128</name>
    <dbReference type="NCBI Taxonomy" id="688246"/>
    <lineage>
        <taxon>Bacteria</taxon>
        <taxon>Pseudomonadati</taxon>
        <taxon>Bacteroidota</taxon>
        <taxon>Bacteroidia</taxon>
        <taxon>Bacteroidales</taxon>
        <taxon>Prevotellaceae</taxon>
        <taxon>Hallella</taxon>
    </lineage>
</organism>
<dbReference type="InterPro" id="IPR001001">
    <property type="entry name" value="DNA_polIII_beta"/>
</dbReference>
<accession>F8NCU6</accession>
<proteinExistence type="inferred from homology"/>
<feature type="domain" description="DNA polymerase III beta sliding clamp central" evidence="12">
    <location>
        <begin position="131"/>
        <end position="245"/>
    </location>
</feature>
<dbReference type="Pfam" id="PF00712">
    <property type="entry name" value="DNA_pol3_beta"/>
    <property type="match status" value="1"/>
</dbReference>
<dbReference type="EMBL" id="GL945017">
    <property type="protein sequence ID" value="EGN58131.1"/>
    <property type="molecule type" value="Genomic_DNA"/>
</dbReference>
<dbReference type="RefSeq" id="WP_007576149.1">
    <property type="nucleotide sequence ID" value="NZ_BPTS01000002.1"/>
</dbReference>
<evidence type="ECO:0000256" key="2">
    <source>
        <dbReference type="ARBA" id="ARBA00010752"/>
    </source>
</evidence>
<comment type="similarity">
    <text evidence="2 10">Belongs to the beta sliding clamp family.</text>
</comment>
<dbReference type="Pfam" id="PF02767">
    <property type="entry name" value="DNA_pol3_beta_2"/>
    <property type="match status" value="1"/>
</dbReference>
<dbReference type="GO" id="GO:0008408">
    <property type="term" value="F:3'-5' exonuclease activity"/>
    <property type="evidence" value="ECO:0007669"/>
    <property type="project" value="InterPro"/>
</dbReference>
<dbReference type="Pfam" id="PF02768">
    <property type="entry name" value="DNA_pol3_beta_3"/>
    <property type="match status" value="1"/>
</dbReference>
<evidence type="ECO:0000256" key="3">
    <source>
        <dbReference type="ARBA" id="ARBA00021035"/>
    </source>
</evidence>
<evidence type="ECO:0000313" key="15">
    <source>
        <dbReference type="Proteomes" id="UP000002772"/>
    </source>
</evidence>
<protein>
    <recommendedName>
        <fullName evidence="3 10">Beta sliding clamp</fullName>
    </recommendedName>
</protein>
<dbReference type="GO" id="GO:0009360">
    <property type="term" value="C:DNA polymerase III complex"/>
    <property type="evidence" value="ECO:0007669"/>
    <property type="project" value="InterPro"/>
</dbReference>
<keyword evidence="5 10" id="KW-0808">Transferase</keyword>
<dbReference type="Gene3D" id="3.10.150.10">
    <property type="entry name" value="DNA Polymerase III, subunit A, domain 2"/>
    <property type="match status" value="1"/>
</dbReference>
<comment type="subcellular location">
    <subcellularLocation>
        <location evidence="1 10">Cytoplasm</location>
    </subcellularLocation>
</comment>
<dbReference type="SMART" id="SM00480">
    <property type="entry name" value="POL3Bc"/>
    <property type="match status" value="1"/>
</dbReference>
<sequence length="374" mass="41642">MRFTLSSTALNSRLQTLAKVISSKNSLAILESFLFQVHDGQMDVTASDSENVMKTTLALDECDANGEFAIPNRTILDAVRELPEQPLTFEVNPDTFEVAVEYQNGRYNFTAQNAEEYPQKAPMDNDARTLTLNSKVLCENINRTIFATDNNEIRPVMNGIYFDLLPDCLAFVASDGHKLVRCRYMGVKSEEHASFILPKKPATLLRSVLDKSEDDVTIKFNSNAAEFYFPNGQLTCTLIEGVFPNYNAAIPTDNPNELTIDRKALLSAIRRVLPFASMSSQLIRFHIDNGGLQLSSEDLDFATSAKESIVCQYNGQPLEIGFRGDFFSEILNSITTDEIKMLLGDPSRAGIILPTEQPSNEDILMLIMPLLLGE</sequence>
<evidence type="ECO:0000256" key="6">
    <source>
        <dbReference type="ARBA" id="ARBA00022695"/>
    </source>
</evidence>
<keyword evidence="4 10" id="KW-0963">Cytoplasm</keyword>
<dbReference type="NCBIfam" id="TIGR00663">
    <property type="entry name" value="dnan"/>
    <property type="match status" value="1"/>
</dbReference>
<dbReference type="SUPFAM" id="SSF55979">
    <property type="entry name" value="DNA clamp"/>
    <property type="match status" value="3"/>
</dbReference>
<dbReference type="PANTHER" id="PTHR30478:SF0">
    <property type="entry name" value="BETA SLIDING CLAMP"/>
    <property type="match status" value="1"/>
</dbReference>
<keyword evidence="7 10" id="KW-0235">DNA replication</keyword>
<dbReference type="GO" id="GO:0006271">
    <property type="term" value="P:DNA strand elongation involved in DNA replication"/>
    <property type="evidence" value="ECO:0007669"/>
    <property type="project" value="TreeGrafter"/>
</dbReference>
<evidence type="ECO:0000259" key="11">
    <source>
        <dbReference type="Pfam" id="PF00712"/>
    </source>
</evidence>
<gene>
    <name evidence="14" type="ORF">Premu_2785</name>
</gene>
<evidence type="ECO:0000256" key="4">
    <source>
        <dbReference type="ARBA" id="ARBA00022490"/>
    </source>
</evidence>
<dbReference type="InterPro" id="IPR022634">
    <property type="entry name" value="DNA_polIII_beta_N"/>
</dbReference>
<dbReference type="CDD" id="cd00140">
    <property type="entry name" value="beta_clamp"/>
    <property type="match status" value="1"/>
</dbReference>
<evidence type="ECO:0000256" key="10">
    <source>
        <dbReference type="PIRNR" id="PIRNR000804"/>
    </source>
</evidence>
<feature type="domain" description="DNA polymerase III beta sliding clamp C-terminal" evidence="13">
    <location>
        <begin position="249"/>
        <end position="369"/>
    </location>
</feature>
<dbReference type="Gene3D" id="3.70.10.10">
    <property type="match status" value="1"/>
</dbReference>
<keyword evidence="8 10" id="KW-0239">DNA-directed DNA polymerase</keyword>
<dbReference type="InterPro" id="IPR046938">
    <property type="entry name" value="DNA_clamp_sf"/>
</dbReference>
<keyword evidence="9" id="KW-0238">DNA-binding</keyword>